<feature type="region of interest" description="Disordered" evidence="5">
    <location>
        <begin position="48"/>
        <end position="67"/>
    </location>
</feature>
<feature type="domain" description="Conserved oligomeric Golgi complex subunit 5 N-terminal" evidence="6">
    <location>
        <begin position="34"/>
        <end position="171"/>
    </location>
</feature>
<evidence type="ECO:0000256" key="3">
    <source>
        <dbReference type="ARBA" id="ARBA00023034"/>
    </source>
</evidence>
<keyword evidence="9" id="KW-1185">Reference proteome</keyword>
<proteinExistence type="predicted"/>
<dbReference type="Proteomes" id="UP000269793">
    <property type="component" value="Chromosome VII"/>
</dbReference>
<dbReference type="Pfam" id="PF20649">
    <property type="entry name" value="COG5_C"/>
    <property type="match status" value="1"/>
</dbReference>
<dbReference type="InterPro" id="IPR048485">
    <property type="entry name" value="COG5_helical"/>
</dbReference>
<dbReference type="GO" id="GO:0006891">
    <property type="term" value="P:intra-Golgi vesicle-mediated transport"/>
    <property type="evidence" value="ECO:0007669"/>
    <property type="project" value="InterPro"/>
</dbReference>
<name>A0A3G2SD26_MALR7</name>
<reference evidence="8 9" key="1">
    <citation type="submission" date="2018-10" db="EMBL/GenBank/DDBJ databases">
        <title>Complete genome sequence of Malassezia restricta CBS 7877.</title>
        <authorList>
            <person name="Morand S.C."/>
            <person name="Bertignac M."/>
            <person name="Iltis A."/>
            <person name="Kolder I."/>
            <person name="Pirovano W."/>
            <person name="Jourdain R."/>
            <person name="Clavaud C."/>
        </authorList>
    </citation>
    <scope>NUCLEOTIDE SEQUENCE [LARGE SCALE GENOMIC DNA]</scope>
    <source>
        <strain evidence="8 9">CBS 7877</strain>
    </source>
</reference>
<accession>A0A3G2SD26</accession>
<feature type="domain" description="Conserved oligomeric Golgi complex subunit 5 helical" evidence="7">
    <location>
        <begin position="238"/>
        <end position="455"/>
    </location>
</feature>
<dbReference type="AlphaFoldDB" id="A0A3G2SD26"/>
<evidence type="ECO:0000259" key="7">
    <source>
        <dbReference type="Pfam" id="PF20649"/>
    </source>
</evidence>
<dbReference type="EMBL" id="CP033154">
    <property type="protein sequence ID" value="AYO44677.1"/>
    <property type="molecule type" value="Genomic_DNA"/>
</dbReference>
<dbReference type="GO" id="GO:0017119">
    <property type="term" value="C:Golgi transport complex"/>
    <property type="evidence" value="ECO:0007669"/>
    <property type="project" value="InterPro"/>
</dbReference>
<evidence type="ECO:0000259" key="6">
    <source>
        <dbReference type="Pfam" id="PF10392"/>
    </source>
</evidence>
<keyword evidence="3" id="KW-0333">Golgi apparatus</keyword>
<dbReference type="InterPro" id="IPR049176">
    <property type="entry name" value="COG5_N"/>
</dbReference>
<dbReference type="PANTHER" id="PTHR13228:SF3">
    <property type="entry name" value="CONSERVED OLIGOMERIC GOLGI COMPLEX SUBUNIT 5"/>
    <property type="match status" value="1"/>
</dbReference>
<gene>
    <name evidence="8" type="ORF">DNF11_3727</name>
</gene>
<dbReference type="STRING" id="425264.A0A3G2SD26"/>
<dbReference type="InterPro" id="IPR019465">
    <property type="entry name" value="Cog5"/>
</dbReference>
<comment type="subcellular location">
    <subcellularLocation>
        <location evidence="1">Golgi apparatus membrane</location>
        <topology evidence="1">Peripheral membrane protein</topology>
    </subcellularLocation>
</comment>
<keyword evidence="4" id="KW-0472">Membrane</keyword>
<organism evidence="8 9">
    <name type="scientific">Malassezia restricta (strain ATCC 96810 / NBRC 103918 / CBS 7877)</name>
    <name type="common">Seborrheic dermatitis infection agent</name>
    <dbReference type="NCBI Taxonomy" id="425264"/>
    <lineage>
        <taxon>Eukaryota</taxon>
        <taxon>Fungi</taxon>
        <taxon>Dikarya</taxon>
        <taxon>Basidiomycota</taxon>
        <taxon>Ustilaginomycotina</taxon>
        <taxon>Malasseziomycetes</taxon>
        <taxon>Malasseziales</taxon>
        <taxon>Malasseziaceae</taxon>
        <taxon>Malassezia</taxon>
    </lineage>
</organism>
<evidence type="ECO:0000313" key="8">
    <source>
        <dbReference type="EMBL" id="AYO44677.1"/>
    </source>
</evidence>
<dbReference type="VEuPathDB" id="FungiDB:DNF11_3727"/>
<dbReference type="OrthoDB" id="3356019at2759"/>
<dbReference type="PANTHER" id="PTHR13228">
    <property type="entry name" value="CONSERVED OLIGOMERIC GOLGI COMPLEX COMPONENT 5"/>
    <property type="match status" value="1"/>
</dbReference>
<evidence type="ECO:0000256" key="2">
    <source>
        <dbReference type="ARBA" id="ARBA00020974"/>
    </source>
</evidence>
<sequence>MATTDMSPRHVPLHEYVHSHVLTEDSTFDITALYKQNFNAQDYVKKFLGPDSPDHPPSESPGKASVDSKLRVALSRLNISIKEVDQKIHELVTQHSNEFLDSITDISALHERAQNIHKDSAALNKSALIARQMIHEPLETIRKHQEDLKQMHGMDELITRVESVMHVFHRLIGIMDDVAECDITVHMQDAVVLDQHATKVVTASLLLEELDSLLPHGSIYGHQNTPIDSSKSAQGVLDLDIVKPYVSQIHPMKTTLREQIENLLLCGLRNLSPSLLGAALQAACSLGLLNTVMQNLLNDLTDVLTDRTSTTLDLFSIGKELGETQPPLISSSNGTPLYSARDNKMSAHDMQERLQKWSTLVWQRIRTLIVDELAPIYIKVYMLERVLSLKQGKTLSETYLGMISKELKQSPTDLLWTSFCAHLESVSNKCMQESDFWKYIFVRSFPKLLSIFHELLSRVSMFSDHSKQIHNPIPKPIHEYLTNLSREYLTCFIKRCEEAEQHICSCVTSSNKNPQNREKVEHFIAMLRADIEECVFDRILLQELTQTATDVICKFINQLRAMICQDENAFTLTTQQFTQSQSTNVCVAQILKQIFESMSEMNKLNYFEVKSMASESIRMVTQTMQDALRGPLLLSFGLEMSAILGRIHRLRSESSAIDQRPEAKGTDTSAYMLEFCNRTRNLRTKFLPSYILPDGHYQWTLDVASNILTTFVMHASLLRLSASFDRHQIISDMTALELTLSQFLSDTSRFLSFTILC</sequence>
<evidence type="ECO:0000256" key="4">
    <source>
        <dbReference type="ARBA" id="ARBA00023136"/>
    </source>
</evidence>
<evidence type="ECO:0000313" key="9">
    <source>
        <dbReference type="Proteomes" id="UP000269793"/>
    </source>
</evidence>
<evidence type="ECO:0000256" key="1">
    <source>
        <dbReference type="ARBA" id="ARBA00004395"/>
    </source>
</evidence>
<dbReference type="GO" id="GO:0000139">
    <property type="term" value="C:Golgi membrane"/>
    <property type="evidence" value="ECO:0007669"/>
    <property type="project" value="UniProtKB-SubCell"/>
</dbReference>
<evidence type="ECO:0000256" key="5">
    <source>
        <dbReference type="SAM" id="MobiDB-lite"/>
    </source>
</evidence>
<protein>
    <recommendedName>
        <fullName evidence="2">Conserved oligomeric Golgi complex subunit 5</fullName>
    </recommendedName>
</protein>
<dbReference type="Pfam" id="PF10392">
    <property type="entry name" value="COG5_N"/>
    <property type="match status" value="1"/>
</dbReference>